<dbReference type="Proteomes" id="UP000831768">
    <property type="component" value="Chromosome"/>
</dbReference>
<keyword evidence="2" id="KW-0479">Metal-binding</keyword>
<dbReference type="GO" id="GO:0016788">
    <property type="term" value="F:hydrolase activity, acting on ester bonds"/>
    <property type="evidence" value="ECO:0007669"/>
    <property type="project" value="InterPro"/>
</dbReference>
<protein>
    <submittedName>
        <fullName evidence="7">Succinylglutamate desuccinylase/aspartoacylase family protein</fullName>
    </submittedName>
</protein>
<dbReference type="GeneID" id="71927686"/>
<evidence type="ECO:0000256" key="2">
    <source>
        <dbReference type="ARBA" id="ARBA00022723"/>
    </source>
</evidence>
<proteinExistence type="predicted"/>
<organism evidence="7 8">
    <name type="scientific">Halocatena salina</name>
    <dbReference type="NCBI Taxonomy" id="2934340"/>
    <lineage>
        <taxon>Archaea</taxon>
        <taxon>Methanobacteriati</taxon>
        <taxon>Methanobacteriota</taxon>
        <taxon>Stenosarchaea group</taxon>
        <taxon>Halobacteria</taxon>
        <taxon>Halobacteriales</taxon>
        <taxon>Natronomonadaceae</taxon>
        <taxon>Halocatena</taxon>
    </lineage>
</organism>
<keyword evidence="8" id="KW-1185">Reference proteome</keyword>
<evidence type="ECO:0000256" key="3">
    <source>
        <dbReference type="ARBA" id="ARBA00022801"/>
    </source>
</evidence>
<sequence>MRRRSFIKAFGVAGGLVGLGSESTGARSDDRRTQLMAGTEQETTLSINDSSSDGLTTLVVGGMHGNEPAGYLAGDDIQDWTPDTGALLVLPRANAVAVQNGAREANGDLNRQFPLTESPTTELAREIWNVVTEFQPDLVIDMHESVGRYIDGWLGQSVGYSPLRNGCCAAQLSIDAVNESIDASVNHFHPRFLPRPSEDPTGVFVQRTAFELGIPTYIIETYKDLDLSARIRWQKAHVKRLIDALTAVAASDPTHVLAVDGEGSRVAYTIAVDGTITATDTTDAHDAVGDSRVNSLVHGGVDYYHFTGQITTFDVTHGDSDDITVYVDGVKRTHDELTPQESSQLRLRSTGDPVEYQLGVTESFTATQSMDSEEWVFEDRAYGVVDGDPDVYEYKRAVDHFNVTSGDSDDLTVTVDGHPVTADVLDVTPTHDLLIRGATARYRFAVSGTVSGVGSQSHDRRSESTASGRIGDSSDHYRFTGAIISFDLIRGDEDDLELLVDGNERTIAALNPSDIHELRVSGTGSRTPYAFEVSGIVYPTATATGEDHVGVDRVSGAVAAGHDDYLFRGDVTAFRLPSGSFEAIDVFLDGRRVSLTQLNPRT</sequence>
<feature type="domain" description="Succinylglutamate desuccinylase/Aspartoacylase catalytic" evidence="6">
    <location>
        <begin position="54"/>
        <end position="144"/>
    </location>
</feature>
<evidence type="ECO:0000256" key="4">
    <source>
        <dbReference type="ARBA" id="ARBA00022833"/>
    </source>
</evidence>
<evidence type="ECO:0000256" key="5">
    <source>
        <dbReference type="SAM" id="MobiDB-lite"/>
    </source>
</evidence>
<name>A0A8T9ZYC2_9EURY</name>
<accession>A0A8T9ZYC2</accession>
<feature type="region of interest" description="Disordered" evidence="5">
    <location>
        <begin position="450"/>
        <end position="471"/>
    </location>
</feature>
<keyword evidence="4" id="KW-0862">Zinc</keyword>
<dbReference type="AlphaFoldDB" id="A0A8T9ZYC2"/>
<reference evidence="7" key="1">
    <citation type="submission" date="2022-04" db="EMBL/GenBank/DDBJ databases">
        <title>Halocatena sp. nov., isolated from a salt lake.</title>
        <authorList>
            <person name="Cui H.-L."/>
        </authorList>
    </citation>
    <scope>NUCLEOTIDE SEQUENCE</scope>
    <source>
        <strain evidence="7">AD-1</strain>
    </source>
</reference>
<evidence type="ECO:0000313" key="7">
    <source>
        <dbReference type="EMBL" id="UPM41652.1"/>
    </source>
</evidence>
<dbReference type="Pfam" id="PF24827">
    <property type="entry name" value="AstE_AspA_cat"/>
    <property type="match status" value="1"/>
</dbReference>
<dbReference type="InterPro" id="IPR055438">
    <property type="entry name" value="AstE_AspA_cat"/>
</dbReference>
<gene>
    <name evidence="7" type="ORF">MW046_06525</name>
</gene>
<dbReference type="Gene3D" id="3.40.630.10">
    <property type="entry name" value="Zn peptidases"/>
    <property type="match status" value="1"/>
</dbReference>
<evidence type="ECO:0000313" key="8">
    <source>
        <dbReference type="Proteomes" id="UP000831768"/>
    </source>
</evidence>
<keyword evidence="3" id="KW-0378">Hydrolase</keyword>
<dbReference type="GO" id="GO:0046872">
    <property type="term" value="F:metal ion binding"/>
    <property type="evidence" value="ECO:0007669"/>
    <property type="project" value="UniProtKB-KW"/>
</dbReference>
<dbReference type="KEGG" id="haad:MW046_06525"/>
<comment type="cofactor">
    <cofactor evidence="1">
        <name>Zn(2+)</name>
        <dbReference type="ChEBI" id="CHEBI:29105"/>
    </cofactor>
</comment>
<evidence type="ECO:0000256" key="1">
    <source>
        <dbReference type="ARBA" id="ARBA00001947"/>
    </source>
</evidence>
<dbReference type="RefSeq" id="WP_247992332.1">
    <property type="nucleotide sequence ID" value="NZ_CP096019.1"/>
</dbReference>
<dbReference type="EMBL" id="CP096019">
    <property type="protein sequence ID" value="UPM41652.1"/>
    <property type="molecule type" value="Genomic_DNA"/>
</dbReference>
<dbReference type="SUPFAM" id="SSF53187">
    <property type="entry name" value="Zn-dependent exopeptidases"/>
    <property type="match status" value="1"/>
</dbReference>
<evidence type="ECO:0000259" key="6">
    <source>
        <dbReference type="Pfam" id="PF24827"/>
    </source>
</evidence>